<proteinExistence type="predicted"/>
<evidence type="ECO:0000313" key="4">
    <source>
        <dbReference type="Proteomes" id="UP000199582"/>
    </source>
</evidence>
<protein>
    <submittedName>
        <fullName evidence="3">Phage putative head morphogenesis protein, SPP1 gp7 family</fullName>
    </submittedName>
</protein>
<dbReference type="InterPro" id="IPR006528">
    <property type="entry name" value="Phage_head_morphogenesis_dom"/>
</dbReference>
<dbReference type="EMBL" id="FOAG01000013">
    <property type="protein sequence ID" value="SEM13131.1"/>
    <property type="molecule type" value="Genomic_DNA"/>
</dbReference>
<dbReference type="InterPro" id="IPR041436">
    <property type="entry name" value="RNAse_A_bac"/>
</dbReference>
<evidence type="ECO:0000313" key="3">
    <source>
        <dbReference type="EMBL" id="SEM13131.1"/>
    </source>
</evidence>
<evidence type="ECO:0000259" key="1">
    <source>
        <dbReference type="Pfam" id="PF04233"/>
    </source>
</evidence>
<name>A0A1H7VV51_9RHOB</name>
<dbReference type="Proteomes" id="UP000199582">
    <property type="component" value="Unassembled WGS sequence"/>
</dbReference>
<dbReference type="OrthoDB" id="4446543at2"/>
<feature type="domain" description="Phage head morphogenesis" evidence="1">
    <location>
        <begin position="57"/>
        <end position="144"/>
    </location>
</feature>
<accession>A0A1H7VV51</accession>
<dbReference type="AlphaFoldDB" id="A0A1H7VV51"/>
<gene>
    <name evidence="3" type="ORF">SAMN05443999_11373</name>
</gene>
<dbReference type="Pfam" id="PF18431">
    <property type="entry name" value="RNAse_A_bac"/>
    <property type="match status" value="1"/>
</dbReference>
<evidence type="ECO:0000259" key="2">
    <source>
        <dbReference type="Pfam" id="PF18431"/>
    </source>
</evidence>
<reference evidence="3 4" key="1">
    <citation type="submission" date="2016-10" db="EMBL/GenBank/DDBJ databases">
        <authorList>
            <person name="de Groot N.N."/>
        </authorList>
    </citation>
    <scope>NUCLEOTIDE SEQUENCE [LARGE SCALE GENOMIC DNA]</scope>
    <source>
        <strain evidence="3 4">DSM 100674</strain>
    </source>
</reference>
<keyword evidence="4" id="KW-1185">Reference proteome</keyword>
<dbReference type="Pfam" id="PF04233">
    <property type="entry name" value="Phage_Mu_F"/>
    <property type="match status" value="1"/>
</dbReference>
<dbReference type="STRING" id="1287727.SAMN05443999_11373"/>
<feature type="domain" description="Bacterial CdiA-CT RNAse A" evidence="2">
    <location>
        <begin position="182"/>
        <end position="306"/>
    </location>
</feature>
<organism evidence="3 4">
    <name type="scientific">Roseovarius azorensis</name>
    <dbReference type="NCBI Taxonomy" id="1287727"/>
    <lineage>
        <taxon>Bacteria</taxon>
        <taxon>Pseudomonadati</taxon>
        <taxon>Pseudomonadota</taxon>
        <taxon>Alphaproteobacteria</taxon>
        <taxon>Rhodobacterales</taxon>
        <taxon>Roseobacteraceae</taxon>
        <taxon>Roseovarius</taxon>
    </lineage>
</organism>
<sequence>MRSHFTDRFDEVIVENTRMLLNALTPPDTVPVVTEADLRDVTDAKDEALNQWDVRLENIFKEYQAHPQRLRPLRTAMEERLLRTFAGLINQIRQEDLGIGQYIWRSKDDAKVRGIHQEYDDRVFRWDGPPEGGHPGQAHNCRCYAEPILSGSQSDVVPAQLEPTADDGFPLQDLFEHEARGGHTIALHVGKSEAFLRRAVTLQQRRGLILSVFRKRHGSFSSLESAQKLTNANLAGNAVIVNAVATGQRPEAFVTSSFTSLTGTEAFRTGPRASAPIVVRTATGVGTLIRHAPDMPSGFIIITSYPRND</sequence>